<dbReference type="Proteomes" id="UP001175211">
    <property type="component" value="Unassembled WGS sequence"/>
</dbReference>
<comment type="caution">
    <text evidence="1">The sequence shown here is derived from an EMBL/GenBank/DDBJ whole genome shotgun (WGS) entry which is preliminary data.</text>
</comment>
<proteinExistence type="predicted"/>
<keyword evidence="2" id="KW-1185">Reference proteome</keyword>
<dbReference type="AlphaFoldDB" id="A0AA39N6A3"/>
<dbReference type="RefSeq" id="XP_060331135.1">
    <property type="nucleotide sequence ID" value="XM_060480208.1"/>
</dbReference>
<reference evidence="1" key="1">
    <citation type="submission" date="2023-06" db="EMBL/GenBank/DDBJ databases">
        <authorList>
            <consortium name="Lawrence Berkeley National Laboratory"/>
            <person name="Ahrendt S."/>
            <person name="Sahu N."/>
            <person name="Indic B."/>
            <person name="Wong-Bajracharya J."/>
            <person name="Merenyi Z."/>
            <person name="Ke H.-M."/>
            <person name="Monk M."/>
            <person name="Kocsube S."/>
            <person name="Drula E."/>
            <person name="Lipzen A."/>
            <person name="Balint B."/>
            <person name="Henrissat B."/>
            <person name="Andreopoulos B."/>
            <person name="Martin F.M."/>
            <person name="Harder C.B."/>
            <person name="Rigling D."/>
            <person name="Ford K.L."/>
            <person name="Foster G.D."/>
            <person name="Pangilinan J."/>
            <person name="Papanicolaou A."/>
            <person name="Barry K."/>
            <person name="LaButti K."/>
            <person name="Viragh M."/>
            <person name="Koriabine M."/>
            <person name="Yan M."/>
            <person name="Riley R."/>
            <person name="Champramary S."/>
            <person name="Plett K.L."/>
            <person name="Tsai I.J."/>
            <person name="Slot J."/>
            <person name="Sipos G."/>
            <person name="Plett J."/>
            <person name="Nagy L.G."/>
            <person name="Grigoriev I.V."/>
        </authorList>
    </citation>
    <scope>NUCLEOTIDE SEQUENCE</scope>
    <source>
        <strain evidence="1">CCBAS 213</strain>
    </source>
</reference>
<sequence>MPQASPARRPLLMGNKLCGTAYTVMRRYRGQNQMKIVYRRTMDSADVVAKSRYDRVLGTLTSRCAATVLETISRPINVDESSSLQRNNFGRKSRFASSKILKRNVSDILFAVGSPNYSQTEASSRIHRNEFNTGCARRVAQAIRLRNQILHQALLCIWRMPQNPCKHTVVKFPLYKRRVLVRGEENIDLEEIRRRCTEGTGGLWLGGNDQTVLKGGACLMGNLFATVVAEPYRKLDLLFQWKGKILTLEQSDFAIVFCARKWTVPSNLCFDVPGFYRCGVCSEVDVYRKLQSISATTLRDSSVLRTVIYRKKSGFVVTRDSIISTGSFIMPYSFVRNVMVLKDGPVKWFDFEHSLVDHRAREGLSEGQLASAVQSLEPGGLVI</sequence>
<accession>A0AA39N6A3</accession>
<dbReference type="EMBL" id="JAUEPS010000016">
    <property type="protein sequence ID" value="KAK0458885.1"/>
    <property type="molecule type" value="Genomic_DNA"/>
</dbReference>
<gene>
    <name evidence="1" type="ORF">EV420DRAFT_1747831</name>
</gene>
<evidence type="ECO:0000313" key="2">
    <source>
        <dbReference type="Proteomes" id="UP001175211"/>
    </source>
</evidence>
<dbReference type="GeneID" id="85363756"/>
<evidence type="ECO:0000313" key="1">
    <source>
        <dbReference type="EMBL" id="KAK0458885.1"/>
    </source>
</evidence>
<name>A0AA39N6A3_ARMTA</name>
<organism evidence="1 2">
    <name type="scientific">Armillaria tabescens</name>
    <name type="common">Ringless honey mushroom</name>
    <name type="synonym">Agaricus tabescens</name>
    <dbReference type="NCBI Taxonomy" id="1929756"/>
    <lineage>
        <taxon>Eukaryota</taxon>
        <taxon>Fungi</taxon>
        <taxon>Dikarya</taxon>
        <taxon>Basidiomycota</taxon>
        <taxon>Agaricomycotina</taxon>
        <taxon>Agaricomycetes</taxon>
        <taxon>Agaricomycetidae</taxon>
        <taxon>Agaricales</taxon>
        <taxon>Marasmiineae</taxon>
        <taxon>Physalacriaceae</taxon>
        <taxon>Desarmillaria</taxon>
    </lineage>
</organism>
<protein>
    <submittedName>
        <fullName evidence="1">Uncharacterized protein</fullName>
    </submittedName>
</protein>